<sequence>MSTRRRTSPAAALALVLGLALTAGCTGSSDEPADAGSTGGELTWPEAIDVEEAEGEFWVVWTGVAESGADVEAALQPSVDALAEVGYDTLPWDPKCQSGAEESLIALTGYTDPLGVGVPFASAEDAGAFDTLYEGAVVTVTPGTHTCAA</sequence>
<gene>
    <name evidence="2" type="ORF">Q760_13320</name>
</gene>
<dbReference type="EMBL" id="AXNT01000047">
    <property type="protein sequence ID" value="KGM02462.1"/>
    <property type="molecule type" value="Genomic_DNA"/>
</dbReference>
<dbReference type="OrthoDB" id="4826823at2"/>
<dbReference type="RefSeq" id="WP_034628743.1">
    <property type="nucleotide sequence ID" value="NZ_AXNT01000047.1"/>
</dbReference>
<organism evidence="2 3">
    <name type="scientific">Cellulomonas cellasea DSM 20118</name>
    <dbReference type="NCBI Taxonomy" id="1408250"/>
    <lineage>
        <taxon>Bacteria</taxon>
        <taxon>Bacillati</taxon>
        <taxon>Actinomycetota</taxon>
        <taxon>Actinomycetes</taxon>
        <taxon>Micrococcales</taxon>
        <taxon>Cellulomonadaceae</taxon>
        <taxon>Cellulomonas</taxon>
    </lineage>
</organism>
<dbReference type="PROSITE" id="PS51257">
    <property type="entry name" value="PROKAR_LIPOPROTEIN"/>
    <property type="match status" value="1"/>
</dbReference>
<reference evidence="2 3" key="1">
    <citation type="submission" date="2013-10" db="EMBL/GenBank/DDBJ databases">
        <authorList>
            <person name="Wang G."/>
            <person name="Zhuang W."/>
        </authorList>
    </citation>
    <scope>NUCLEOTIDE SEQUENCE [LARGE SCALE GENOMIC DNA]</scope>
    <source>
        <strain evidence="2 3">DSM 20118</strain>
    </source>
</reference>
<evidence type="ECO:0000313" key="2">
    <source>
        <dbReference type="EMBL" id="KGM02462.1"/>
    </source>
</evidence>
<dbReference type="Proteomes" id="UP000029833">
    <property type="component" value="Unassembled WGS sequence"/>
</dbReference>
<dbReference type="AlphaFoldDB" id="A0A0A0B8K7"/>
<accession>A0A0A0B8K7</accession>
<proteinExistence type="predicted"/>
<protein>
    <recommendedName>
        <fullName evidence="4">FtsX extracellular domain-containing protein</fullName>
    </recommendedName>
</protein>
<name>A0A0A0B8K7_9CELL</name>
<keyword evidence="1" id="KW-0732">Signal</keyword>
<evidence type="ECO:0000256" key="1">
    <source>
        <dbReference type="SAM" id="SignalP"/>
    </source>
</evidence>
<evidence type="ECO:0000313" key="3">
    <source>
        <dbReference type="Proteomes" id="UP000029833"/>
    </source>
</evidence>
<feature type="signal peptide" evidence="1">
    <location>
        <begin position="1"/>
        <end position="22"/>
    </location>
</feature>
<evidence type="ECO:0008006" key="4">
    <source>
        <dbReference type="Google" id="ProtNLM"/>
    </source>
</evidence>
<keyword evidence="3" id="KW-1185">Reference proteome</keyword>
<comment type="caution">
    <text evidence="2">The sequence shown here is derived from an EMBL/GenBank/DDBJ whole genome shotgun (WGS) entry which is preliminary data.</text>
</comment>
<feature type="chain" id="PRO_5038849984" description="FtsX extracellular domain-containing protein" evidence="1">
    <location>
        <begin position="23"/>
        <end position="149"/>
    </location>
</feature>